<name>A0A8J8W2S8_9EURO</name>
<keyword evidence="2 5" id="KW-0812">Transmembrane</keyword>
<dbReference type="AlphaFoldDB" id="A0A8J8W2S8"/>
<reference evidence="7" key="1">
    <citation type="journal article" date="2020" name="Front. Microbiol.">
        <title>Gene regulatory networks of Penicillium echinulatum 2HH and Penicillium oxalicum 114-2 inferred by a computational biology approach.</title>
        <authorList>
            <person name="Lenz A.R."/>
            <person name="Galan-Vasquez E."/>
            <person name="Balbinot E."/>
            <person name="De Abreu F.P."/>
            <person name="De Oliveira N.S."/>
            <person name="Da Rosa L.O."/>
            <person name="De Avila E Silva S."/>
            <person name="Camassola M."/>
            <person name="Dillon A.J.P."/>
            <person name="Perez-Rueda E."/>
        </authorList>
    </citation>
    <scope>NUCLEOTIDE SEQUENCE</scope>
    <source>
        <strain evidence="7">S1M29</strain>
    </source>
</reference>
<dbReference type="Pfam" id="PF07690">
    <property type="entry name" value="MFS_1"/>
    <property type="match status" value="1"/>
</dbReference>
<dbReference type="GO" id="GO:0005886">
    <property type="term" value="C:plasma membrane"/>
    <property type="evidence" value="ECO:0007669"/>
    <property type="project" value="TreeGrafter"/>
</dbReference>
<feature type="transmembrane region" description="Helical" evidence="5">
    <location>
        <begin position="54"/>
        <end position="74"/>
    </location>
</feature>
<feature type="transmembrane region" description="Helical" evidence="5">
    <location>
        <begin position="207"/>
        <end position="229"/>
    </location>
</feature>
<dbReference type="PROSITE" id="PS50850">
    <property type="entry name" value="MFS"/>
    <property type="match status" value="1"/>
</dbReference>
<accession>A0A8J8W2S8</accession>
<evidence type="ECO:0000256" key="4">
    <source>
        <dbReference type="ARBA" id="ARBA00023136"/>
    </source>
</evidence>
<feature type="transmembrane region" description="Helical" evidence="5">
    <location>
        <begin position="145"/>
        <end position="163"/>
    </location>
</feature>
<comment type="caution">
    <text evidence="7">The sequence shown here is derived from an EMBL/GenBank/DDBJ whole genome shotgun (WGS) entry which is preliminary data.</text>
</comment>
<feature type="transmembrane region" description="Helical" evidence="5">
    <location>
        <begin position="403"/>
        <end position="424"/>
    </location>
</feature>
<dbReference type="EMBL" id="WIWV01000061">
    <property type="protein sequence ID" value="KAF7715366.1"/>
    <property type="molecule type" value="Genomic_DNA"/>
</dbReference>
<evidence type="ECO:0000256" key="3">
    <source>
        <dbReference type="ARBA" id="ARBA00022989"/>
    </source>
</evidence>
<protein>
    <recommendedName>
        <fullName evidence="6">Major facilitator superfamily (MFS) profile domain-containing protein</fullName>
    </recommendedName>
</protein>
<dbReference type="GO" id="GO:0022857">
    <property type="term" value="F:transmembrane transporter activity"/>
    <property type="evidence" value="ECO:0007669"/>
    <property type="project" value="InterPro"/>
</dbReference>
<feature type="transmembrane region" description="Helical" evidence="5">
    <location>
        <begin position="279"/>
        <end position="298"/>
    </location>
</feature>
<dbReference type="Proteomes" id="UP000631181">
    <property type="component" value="Unassembled WGS sequence"/>
</dbReference>
<feature type="transmembrane region" description="Helical" evidence="5">
    <location>
        <begin position="15"/>
        <end position="34"/>
    </location>
</feature>
<feature type="transmembrane region" description="Helical" evidence="5">
    <location>
        <begin position="241"/>
        <end position="258"/>
    </location>
</feature>
<keyword evidence="3 5" id="KW-1133">Transmembrane helix</keyword>
<dbReference type="InterPro" id="IPR011701">
    <property type="entry name" value="MFS"/>
</dbReference>
<feature type="transmembrane region" description="Helical" evidence="5">
    <location>
        <begin position="175"/>
        <end position="195"/>
    </location>
</feature>
<sequence length="558" mass="60669">MSDKSINAPLGRDRLIVIVSLSVISFLGAFDSTVFPPVLPTIAKDLHGNATDTFWVGTAYLLPSAALQPVLCAISDVFGRRSILLAAITLFTIGSFIGALAQNMATILLGRTIQGIGGGGMIPLPMIVMTDLFELRERPKYTACVQLFSAIGIIIGPVMGGLFTQHAADRGGWRWVFYVNFPFCAIAFVSLYFALRKMKVTRESHRSIDWIGSFLFTSSMVALLMGLSWGGTLYKWTSFRTLLPLILGAVGMILTFIWEVYGTRSPFLPLSILKNPASIAVYLTSLIQGISMFGILYYMTFFLEIVQRLSPTQTGTQIMALSATMVPCGLVTALLITKFGKYKWAQWKGWIVASVATGLLCLLKQDTHRGFWIGALVLLGLGHGILFNSILFAAQAVVPAKNVAYAATLYTFFRTIGYAVGVVLGSTTLSNVTAAYLQNHGFPGQEAQEIASHIGLSDAALRGAPSRASVIMESYVQGIRGVFIALTCLAGLGLIITWFIPQASMDQALESDHQLELQRLHSNPPSPSLQDPRLVSTLTVHTVYTKDDRSPVESHHVV</sequence>
<dbReference type="Gene3D" id="1.20.1250.20">
    <property type="entry name" value="MFS general substrate transporter like domains"/>
    <property type="match status" value="1"/>
</dbReference>
<feature type="transmembrane region" description="Helical" evidence="5">
    <location>
        <begin position="83"/>
        <end position="101"/>
    </location>
</feature>
<dbReference type="SUPFAM" id="SSF103473">
    <property type="entry name" value="MFS general substrate transporter"/>
    <property type="match status" value="1"/>
</dbReference>
<evidence type="ECO:0000256" key="5">
    <source>
        <dbReference type="SAM" id="Phobius"/>
    </source>
</evidence>
<gene>
    <name evidence="7" type="ORF">PECM_007107</name>
</gene>
<evidence type="ECO:0000259" key="6">
    <source>
        <dbReference type="PROSITE" id="PS50850"/>
    </source>
</evidence>
<dbReference type="PRINTS" id="PR01036">
    <property type="entry name" value="TCRTETB"/>
</dbReference>
<feature type="transmembrane region" description="Helical" evidence="5">
    <location>
        <begin position="479"/>
        <end position="500"/>
    </location>
</feature>
<dbReference type="OrthoDB" id="10021397at2759"/>
<dbReference type="Gene3D" id="1.20.1720.10">
    <property type="entry name" value="Multidrug resistance protein D"/>
    <property type="match status" value="1"/>
</dbReference>
<dbReference type="PANTHER" id="PTHR23501">
    <property type="entry name" value="MAJOR FACILITATOR SUPERFAMILY"/>
    <property type="match status" value="1"/>
</dbReference>
<feature type="domain" description="Major facilitator superfamily (MFS) profile" evidence="6">
    <location>
        <begin position="17"/>
        <end position="505"/>
    </location>
</feature>
<organism evidence="7 8">
    <name type="scientific">Penicillium ucsense</name>
    <dbReference type="NCBI Taxonomy" id="2839758"/>
    <lineage>
        <taxon>Eukaryota</taxon>
        <taxon>Fungi</taxon>
        <taxon>Dikarya</taxon>
        <taxon>Ascomycota</taxon>
        <taxon>Pezizomycotina</taxon>
        <taxon>Eurotiomycetes</taxon>
        <taxon>Eurotiomycetidae</taxon>
        <taxon>Eurotiales</taxon>
        <taxon>Aspergillaceae</taxon>
        <taxon>Penicillium</taxon>
    </lineage>
</organism>
<comment type="subcellular location">
    <subcellularLocation>
        <location evidence="1">Membrane</location>
        <topology evidence="1">Multi-pass membrane protein</topology>
    </subcellularLocation>
</comment>
<keyword evidence="4 5" id="KW-0472">Membrane</keyword>
<feature type="transmembrane region" description="Helical" evidence="5">
    <location>
        <begin position="318"/>
        <end position="337"/>
    </location>
</feature>
<feature type="transmembrane region" description="Helical" evidence="5">
    <location>
        <begin position="113"/>
        <end position="133"/>
    </location>
</feature>
<dbReference type="InterPro" id="IPR036259">
    <property type="entry name" value="MFS_trans_sf"/>
</dbReference>
<evidence type="ECO:0000313" key="7">
    <source>
        <dbReference type="EMBL" id="KAF7715366.1"/>
    </source>
</evidence>
<dbReference type="InterPro" id="IPR020846">
    <property type="entry name" value="MFS_dom"/>
</dbReference>
<keyword evidence="8" id="KW-1185">Reference proteome</keyword>
<evidence type="ECO:0000256" key="1">
    <source>
        <dbReference type="ARBA" id="ARBA00004141"/>
    </source>
</evidence>
<feature type="transmembrane region" description="Helical" evidence="5">
    <location>
        <begin position="371"/>
        <end position="391"/>
    </location>
</feature>
<evidence type="ECO:0000313" key="8">
    <source>
        <dbReference type="Proteomes" id="UP000631181"/>
    </source>
</evidence>
<proteinExistence type="predicted"/>
<dbReference type="PANTHER" id="PTHR23501:SF94">
    <property type="entry name" value="MAJOR FACILITATOR SUPERFAMILY (MFS) PROFILE DOMAIN-CONTAINING PROTEIN"/>
    <property type="match status" value="1"/>
</dbReference>
<evidence type="ECO:0000256" key="2">
    <source>
        <dbReference type="ARBA" id="ARBA00022692"/>
    </source>
</evidence>